<organism evidence="4 5">
    <name type="scientific">Dioszegia hungarica</name>
    <dbReference type="NCBI Taxonomy" id="4972"/>
    <lineage>
        <taxon>Eukaryota</taxon>
        <taxon>Fungi</taxon>
        <taxon>Dikarya</taxon>
        <taxon>Basidiomycota</taxon>
        <taxon>Agaricomycotina</taxon>
        <taxon>Tremellomycetes</taxon>
        <taxon>Tremellales</taxon>
        <taxon>Bulleribasidiaceae</taxon>
        <taxon>Dioszegia</taxon>
    </lineage>
</organism>
<evidence type="ECO:0000313" key="4">
    <source>
        <dbReference type="EMBL" id="KAI9635915.1"/>
    </source>
</evidence>
<comment type="caution">
    <text evidence="4">The sequence shown here is derived from an EMBL/GenBank/DDBJ whole genome shotgun (WGS) entry which is preliminary data.</text>
</comment>
<feature type="compositionally biased region" description="Polar residues" evidence="2">
    <location>
        <begin position="33"/>
        <end position="47"/>
    </location>
</feature>
<dbReference type="InterPro" id="IPR000560">
    <property type="entry name" value="His_Pase_clade-2"/>
</dbReference>
<keyword evidence="3" id="KW-1133">Transmembrane helix</keyword>
<evidence type="ECO:0000256" key="1">
    <source>
        <dbReference type="ARBA" id="ARBA00022801"/>
    </source>
</evidence>
<keyword evidence="3" id="KW-0472">Membrane</keyword>
<dbReference type="PANTHER" id="PTHR20963:SF24">
    <property type="entry name" value="3-PHYTASE B"/>
    <property type="match status" value="1"/>
</dbReference>
<dbReference type="Pfam" id="PF00328">
    <property type="entry name" value="His_Phos_2"/>
    <property type="match status" value="1"/>
</dbReference>
<dbReference type="PANTHER" id="PTHR20963">
    <property type="entry name" value="MULTIPLE INOSITOL POLYPHOSPHATE PHOSPHATASE-RELATED"/>
    <property type="match status" value="1"/>
</dbReference>
<dbReference type="Proteomes" id="UP001164286">
    <property type="component" value="Unassembled WGS sequence"/>
</dbReference>
<dbReference type="InterPro" id="IPR029033">
    <property type="entry name" value="His_PPase_superfam"/>
</dbReference>
<name>A0AA38H8T5_9TREE</name>
<evidence type="ECO:0000313" key="5">
    <source>
        <dbReference type="Proteomes" id="UP001164286"/>
    </source>
</evidence>
<dbReference type="EMBL" id="JAKWFO010000005">
    <property type="protein sequence ID" value="KAI9635915.1"/>
    <property type="molecule type" value="Genomic_DNA"/>
</dbReference>
<keyword evidence="1" id="KW-0378">Hydrolase</keyword>
<dbReference type="PROSITE" id="PS00778">
    <property type="entry name" value="HIS_ACID_PHOSPHAT_2"/>
    <property type="match status" value="1"/>
</dbReference>
<reference evidence="4" key="1">
    <citation type="journal article" date="2022" name="G3 (Bethesda)">
        <title>High quality genome of the basidiomycete yeast Dioszegia hungarica PDD-24b-2 isolated from cloud water.</title>
        <authorList>
            <person name="Jarrige D."/>
            <person name="Haridas S."/>
            <person name="Bleykasten-Grosshans C."/>
            <person name="Joly M."/>
            <person name="Nadalig T."/>
            <person name="Sancelme M."/>
            <person name="Vuilleumier S."/>
            <person name="Grigoriev I.V."/>
            <person name="Amato P."/>
            <person name="Bringel F."/>
        </authorList>
    </citation>
    <scope>NUCLEOTIDE SEQUENCE</scope>
    <source>
        <strain evidence="4">PDD-24b-2</strain>
    </source>
</reference>
<evidence type="ECO:0000256" key="2">
    <source>
        <dbReference type="SAM" id="MobiDB-lite"/>
    </source>
</evidence>
<dbReference type="InterPro" id="IPR033379">
    <property type="entry name" value="Acid_Pase_AS"/>
</dbReference>
<feature type="transmembrane region" description="Helical" evidence="3">
    <location>
        <begin position="64"/>
        <end position="85"/>
    </location>
</feature>
<keyword evidence="5" id="KW-1185">Reference proteome</keyword>
<dbReference type="RefSeq" id="XP_052945692.1">
    <property type="nucleotide sequence ID" value="XM_053093015.1"/>
</dbReference>
<accession>A0AA38H8T5</accession>
<dbReference type="SUPFAM" id="SSF53254">
    <property type="entry name" value="Phosphoglycerate mutase-like"/>
    <property type="match status" value="1"/>
</dbReference>
<gene>
    <name evidence="4" type="ORF">MKK02DRAFT_44613</name>
</gene>
<keyword evidence="3" id="KW-0812">Transmembrane</keyword>
<sequence>MSSSLPGPTASTPLLHAQAGPSNLRPQPGSPAVSYSGTLTDPSSSQQRPFLSPLSRRRRKASPIVRVVPAAFLLVLFTGFVFIAWNISSVGACYVPWLCRILGKGKWRSDEVWWRNTGAYAPFRSRGTGGGQINLPRGCVIDQVNVLHRHAARYPTTGAGQAMQKSLTKLKGRVIKSPRRHPELDFLNKADLDMTGWRFDALMDQGRRAAWRSGKEFAARYRRLLDKGEGIFSRSSGGDRVVETGQYWMLGLNDEAFKVMSTKSLPGVNVTISEEDGFNNTLSVHSCSAYEKLDPPAGRKEREAVYPLLSSTLHRLNDLLRPDPALTYDDLVYLADMCPFDSQREGTEWKAWSPWCRLFDGYEWEILGYLKDVERYYEVGQGSRYGRTMGAGWVNELIARLTDAPVSDSTSTNRTLDQDEATFPLGGKRLFVDFSHDNEIIEIMTALNIIPQHRDLPTDKIPRKRSYQLSGLIPFGARLVVERIACDLANWEPDPNSGEDPDGNGREGDGRKDYVRIFVNDKIYPVDYIDCKQSGFVEHDMCEVEAFLAAQSWATEEVDWGVCYARD</sequence>
<feature type="region of interest" description="Disordered" evidence="2">
    <location>
        <begin position="1"/>
        <end position="55"/>
    </location>
</feature>
<dbReference type="AlphaFoldDB" id="A0AA38H8T5"/>
<dbReference type="Gene3D" id="3.40.50.1240">
    <property type="entry name" value="Phosphoglycerate mutase-like"/>
    <property type="match status" value="1"/>
</dbReference>
<dbReference type="GeneID" id="77732220"/>
<protein>
    <submittedName>
        <fullName evidence="4">Histidine phosphatase superfamily</fullName>
    </submittedName>
</protein>
<dbReference type="GO" id="GO:0003993">
    <property type="term" value="F:acid phosphatase activity"/>
    <property type="evidence" value="ECO:0007669"/>
    <property type="project" value="TreeGrafter"/>
</dbReference>
<proteinExistence type="predicted"/>
<feature type="compositionally biased region" description="Polar residues" evidence="2">
    <location>
        <begin position="1"/>
        <end position="12"/>
    </location>
</feature>
<dbReference type="CDD" id="cd07061">
    <property type="entry name" value="HP_HAP_like"/>
    <property type="match status" value="1"/>
</dbReference>
<evidence type="ECO:0000256" key="3">
    <source>
        <dbReference type="SAM" id="Phobius"/>
    </source>
</evidence>